<proteinExistence type="predicted"/>
<organism evidence="1 2">
    <name type="scientific">miscellaneous Crenarchaeota group-1 archaeon SG8-32-1</name>
    <dbReference type="NCBI Taxonomy" id="1685124"/>
    <lineage>
        <taxon>Archaea</taxon>
        <taxon>Candidatus Bathyarchaeota</taxon>
        <taxon>MCG-1</taxon>
    </lineage>
</organism>
<gene>
    <name evidence="1" type="ORF">AC477_00685</name>
</gene>
<accession>A0A0M0BZY9</accession>
<evidence type="ECO:0000313" key="2">
    <source>
        <dbReference type="Proteomes" id="UP000037237"/>
    </source>
</evidence>
<reference evidence="1 2" key="1">
    <citation type="submission" date="2015-06" db="EMBL/GenBank/DDBJ databases">
        <title>New insights into the roles of widespread benthic archaea in carbon and nitrogen cycling.</title>
        <authorList>
            <person name="Lazar C.S."/>
            <person name="Baker B.J."/>
            <person name="Seitz K.W."/>
            <person name="Hyde A.S."/>
            <person name="Dick G.J."/>
            <person name="Hinrichs K.-U."/>
            <person name="Teske A.P."/>
        </authorList>
    </citation>
    <scope>NUCLEOTIDE SEQUENCE [LARGE SCALE GENOMIC DNA]</scope>
    <source>
        <strain evidence="1">SG8-32-1</strain>
    </source>
</reference>
<dbReference type="EMBL" id="LFWU01000012">
    <property type="protein sequence ID" value="KON34168.1"/>
    <property type="molecule type" value="Genomic_DNA"/>
</dbReference>
<evidence type="ECO:0000313" key="1">
    <source>
        <dbReference type="EMBL" id="KON34168.1"/>
    </source>
</evidence>
<dbReference type="Proteomes" id="UP000037237">
    <property type="component" value="Unassembled WGS sequence"/>
</dbReference>
<sequence length="177" mass="21129">MSERETIDKVKNKQGILDRIQNFFTLGYGTKEDLRELDKKLRDLMYEDFRVTRHKWEDIYMEALNQNISTPSPKFKKIIQILDRVMEKIRHADYGYAGLMDRKGHIREEALARVFNFDQTLSKNVEDIKQAVTQTYNNVEDENWTTIPAEIKKIQGLLLDFEDKLQQRKENFRPIDN</sequence>
<protein>
    <submittedName>
        <fullName evidence="1">Uncharacterized protein</fullName>
    </submittedName>
</protein>
<name>A0A0M0BZY9_9ARCH</name>
<dbReference type="AlphaFoldDB" id="A0A0M0BZY9"/>
<comment type="caution">
    <text evidence="1">The sequence shown here is derived from an EMBL/GenBank/DDBJ whole genome shotgun (WGS) entry which is preliminary data.</text>
</comment>